<dbReference type="HOGENOM" id="CLU_118482_8_2_5"/>
<dbReference type="eggNOG" id="COG1487">
    <property type="taxonomic scope" value="Bacteria"/>
</dbReference>
<organism evidence="2 3">
    <name type="scientific">Asticcacaulis biprosthecium C19</name>
    <dbReference type="NCBI Taxonomy" id="715226"/>
    <lineage>
        <taxon>Bacteria</taxon>
        <taxon>Pseudomonadati</taxon>
        <taxon>Pseudomonadota</taxon>
        <taxon>Alphaproteobacteria</taxon>
        <taxon>Caulobacterales</taxon>
        <taxon>Caulobacteraceae</taxon>
        <taxon>Asticcacaulis</taxon>
    </lineage>
</organism>
<dbReference type="SUPFAM" id="SSF88723">
    <property type="entry name" value="PIN domain-like"/>
    <property type="match status" value="1"/>
</dbReference>
<proteinExistence type="predicted"/>
<keyword evidence="3" id="KW-1185">Reference proteome</keyword>
<sequence length="150" mass="16777">MTRYLLDNNVVRGMMANNPEVMKWLGTVDDSDIWLASHTIYESRKGIERELKKNPVNPGALKGQAFLDDLEARFKDRIAPFDAVAAKEAARLVADSGANEKDRMYVAVAKVNDMTLISRNAKDVKGLGVPVLNPYTDPVDRFDRVGKRRA</sequence>
<protein>
    <submittedName>
        <fullName evidence="2">PIN domain protein</fullName>
    </submittedName>
</protein>
<dbReference type="InterPro" id="IPR002716">
    <property type="entry name" value="PIN_dom"/>
</dbReference>
<dbReference type="EMBL" id="GL883077">
    <property type="protein sequence ID" value="EGF92764.1"/>
    <property type="molecule type" value="Genomic_DNA"/>
</dbReference>
<dbReference type="Pfam" id="PF01850">
    <property type="entry name" value="PIN"/>
    <property type="match status" value="1"/>
</dbReference>
<name>F4QHM7_9CAUL</name>
<evidence type="ECO:0000313" key="3">
    <source>
        <dbReference type="Proteomes" id="UP000006512"/>
    </source>
</evidence>
<dbReference type="Proteomes" id="UP000006512">
    <property type="component" value="Unassembled WGS sequence"/>
</dbReference>
<reference evidence="3" key="1">
    <citation type="submission" date="2011-03" db="EMBL/GenBank/DDBJ databases">
        <title>Draft genome sequence of Brevundimonas diminuta.</title>
        <authorList>
            <person name="Brown P.J.B."/>
            <person name="Buechlein A."/>
            <person name="Hemmerich C."/>
            <person name="Brun Y.V."/>
        </authorList>
    </citation>
    <scope>NUCLEOTIDE SEQUENCE [LARGE SCALE GENOMIC DNA]</scope>
    <source>
        <strain evidence="3">C19</strain>
    </source>
</reference>
<dbReference type="STRING" id="715226.ABI_12010"/>
<accession>F4QHM7</accession>
<dbReference type="InterPro" id="IPR029060">
    <property type="entry name" value="PIN-like_dom_sf"/>
</dbReference>
<evidence type="ECO:0000313" key="2">
    <source>
        <dbReference type="EMBL" id="EGF92764.1"/>
    </source>
</evidence>
<evidence type="ECO:0000259" key="1">
    <source>
        <dbReference type="Pfam" id="PF01850"/>
    </source>
</evidence>
<gene>
    <name evidence="2" type="ORF">ABI_12010</name>
</gene>
<dbReference type="AlphaFoldDB" id="F4QHM7"/>
<dbReference type="OrthoDB" id="5458135at2"/>
<dbReference type="RefSeq" id="WP_006271945.1">
    <property type="nucleotide sequence ID" value="NZ_GL883077.1"/>
</dbReference>
<dbReference type="Gene3D" id="3.40.50.1010">
    <property type="entry name" value="5'-nuclease"/>
    <property type="match status" value="1"/>
</dbReference>
<feature type="domain" description="PIN" evidence="1">
    <location>
        <begin position="4"/>
        <end position="121"/>
    </location>
</feature>